<dbReference type="AlphaFoldDB" id="A0A0A8ZDE9"/>
<evidence type="ECO:0000313" key="2">
    <source>
        <dbReference type="EMBL" id="JAD34765.1"/>
    </source>
</evidence>
<sequence length="38" mass="4320">MQGKAFHDSNHSLVSSILGVLFMLLSCSLIIPHWTHWL</sequence>
<dbReference type="PROSITE" id="PS51257">
    <property type="entry name" value="PROKAR_LIPOPROTEIN"/>
    <property type="match status" value="1"/>
</dbReference>
<keyword evidence="1" id="KW-1133">Transmembrane helix</keyword>
<keyword evidence="1" id="KW-0472">Membrane</keyword>
<reference evidence="2" key="1">
    <citation type="submission" date="2014-09" db="EMBL/GenBank/DDBJ databases">
        <authorList>
            <person name="Magalhaes I.L.F."/>
            <person name="Oliveira U."/>
            <person name="Santos F.R."/>
            <person name="Vidigal T.H.D.A."/>
            <person name="Brescovit A.D."/>
            <person name="Santos A.J."/>
        </authorList>
    </citation>
    <scope>NUCLEOTIDE SEQUENCE</scope>
    <source>
        <tissue evidence="2">Shoot tissue taken approximately 20 cm above the soil surface</tissue>
    </source>
</reference>
<evidence type="ECO:0000256" key="1">
    <source>
        <dbReference type="SAM" id="Phobius"/>
    </source>
</evidence>
<name>A0A0A8ZDE9_ARUDO</name>
<accession>A0A0A8ZDE9</accession>
<reference evidence="2" key="2">
    <citation type="journal article" date="2015" name="Data Brief">
        <title>Shoot transcriptome of the giant reed, Arundo donax.</title>
        <authorList>
            <person name="Barrero R.A."/>
            <person name="Guerrero F.D."/>
            <person name="Moolhuijzen P."/>
            <person name="Goolsby J.A."/>
            <person name="Tidwell J."/>
            <person name="Bellgard S.E."/>
            <person name="Bellgard M.I."/>
        </authorList>
    </citation>
    <scope>NUCLEOTIDE SEQUENCE</scope>
    <source>
        <tissue evidence="2">Shoot tissue taken approximately 20 cm above the soil surface</tissue>
    </source>
</reference>
<organism evidence="2">
    <name type="scientific">Arundo donax</name>
    <name type="common">Giant reed</name>
    <name type="synonym">Donax arundinaceus</name>
    <dbReference type="NCBI Taxonomy" id="35708"/>
    <lineage>
        <taxon>Eukaryota</taxon>
        <taxon>Viridiplantae</taxon>
        <taxon>Streptophyta</taxon>
        <taxon>Embryophyta</taxon>
        <taxon>Tracheophyta</taxon>
        <taxon>Spermatophyta</taxon>
        <taxon>Magnoliopsida</taxon>
        <taxon>Liliopsida</taxon>
        <taxon>Poales</taxon>
        <taxon>Poaceae</taxon>
        <taxon>PACMAD clade</taxon>
        <taxon>Arundinoideae</taxon>
        <taxon>Arundineae</taxon>
        <taxon>Arundo</taxon>
    </lineage>
</organism>
<keyword evidence="1" id="KW-0812">Transmembrane</keyword>
<proteinExistence type="predicted"/>
<protein>
    <submittedName>
        <fullName evidence="2">Uncharacterized protein</fullName>
    </submittedName>
</protein>
<dbReference type="EMBL" id="GBRH01263130">
    <property type="protein sequence ID" value="JAD34765.1"/>
    <property type="molecule type" value="Transcribed_RNA"/>
</dbReference>
<feature type="transmembrane region" description="Helical" evidence="1">
    <location>
        <begin position="12"/>
        <end position="34"/>
    </location>
</feature>